<dbReference type="AlphaFoldDB" id="A0A7W7Q5Q4"/>
<dbReference type="InterPro" id="IPR052357">
    <property type="entry name" value="Orn_Lys_Arg_decarboxylase-I"/>
</dbReference>
<dbReference type="SUPFAM" id="SSF53383">
    <property type="entry name" value="PLP-dependent transferases"/>
    <property type="match status" value="1"/>
</dbReference>
<reference evidence="8 9" key="1">
    <citation type="submission" date="2020-08" db="EMBL/GenBank/DDBJ databases">
        <title>Genomic Encyclopedia of Type Strains, Phase III (KMG-III): the genomes of soil and plant-associated and newly described type strains.</title>
        <authorList>
            <person name="Whitman W."/>
        </authorList>
    </citation>
    <scope>NUCLEOTIDE SEQUENCE [LARGE SCALE GENOMIC DNA]</scope>
    <source>
        <strain evidence="8 9">CECT 8960</strain>
    </source>
</reference>
<organism evidence="8 9">
    <name type="scientific">Actinophytocola algeriensis</name>
    <dbReference type="NCBI Taxonomy" id="1768010"/>
    <lineage>
        <taxon>Bacteria</taxon>
        <taxon>Bacillati</taxon>
        <taxon>Actinomycetota</taxon>
        <taxon>Actinomycetes</taxon>
        <taxon>Pseudonocardiales</taxon>
        <taxon>Pseudonocardiaceae</taxon>
    </lineage>
</organism>
<keyword evidence="4" id="KW-0663">Pyridoxal phosphate</keyword>
<proteinExistence type="inferred from homology"/>
<evidence type="ECO:0000256" key="2">
    <source>
        <dbReference type="ARBA" id="ARBA00010671"/>
    </source>
</evidence>
<accession>A0A7W7Q5Q4</accession>
<feature type="domain" description="Orn/Lys/Arg decarboxylase C-terminal" evidence="7">
    <location>
        <begin position="120"/>
        <end position="163"/>
    </location>
</feature>
<evidence type="ECO:0000259" key="7">
    <source>
        <dbReference type="Pfam" id="PF03711"/>
    </source>
</evidence>
<sequence length="178" mass="18827">MRRRFAEEPDAKGMLLVTPTDYGTCGDIEAVAEVCHEFGKPLIVDEAWGAHLPFHPQLPPWAVDATAGHALALARATRALTCPTAAGGPAVAGRPRARDGDAAVGRVLRRDRAGRGRGRAGRISAEMITPYPPGAPAALPGEVLTREVLDYVRSGLAAGMQIPDPVDPELKSVRVVVR</sequence>
<dbReference type="RefSeq" id="WP_311771159.1">
    <property type="nucleotide sequence ID" value="NZ_JACHJQ010000004.1"/>
</dbReference>
<dbReference type="PANTHER" id="PTHR43277:SF4">
    <property type="entry name" value="ARGININE DECARBOXYLASE"/>
    <property type="match status" value="1"/>
</dbReference>
<evidence type="ECO:0000259" key="6">
    <source>
        <dbReference type="Pfam" id="PF01276"/>
    </source>
</evidence>
<dbReference type="InterPro" id="IPR015424">
    <property type="entry name" value="PyrdxlP-dep_Trfase"/>
</dbReference>
<gene>
    <name evidence="8" type="ORF">FHR82_003808</name>
</gene>
<dbReference type="Pfam" id="PF03711">
    <property type="entry name" value="OKR_DC_1_C"/>
    <property type="match status" value="1"/>
</dbReference>
<evidence type="ECO:0000313" key="9">
    <source>
        <dbReference type="Proteomes" id="UP000520767"/>
    </source>
</evidence>
<dbReference type="Pfam" id="PF01276">
    <property type="entry name" value="OKR_DC_1"/>
    <property type="match status" value="1"/>
</dbReference>
<protein>
    <submittedName>
        <fullName evidence="8">Arginine/lysine/ornithine decarboxylase</fullName>
    </submittedName>
</protein>
<evidence type="ECO:0000256" key="1">
    <source>
        <dbReference type="ARBA" id="ARBA00001933"/>
    </source>
</evidence>
<comment type="caution">
    <text evidence="8">The sequence shown here is derived from an EMBL/GenBank/DDBJ whole genome shotgun (WGS) entry which is preliminary data.</text>
</comment>
<evidence type="ECO:0000256" key="5">
    <source>
        <dbReference type="ARBA" id="ARBA00023239"/>
    </source>
</evidence>
<dbReference type="Gene3D" id="3.40.640.10">
    <property type="entry name" value="Type I PLP-dependent aspartate aminotransferase-like (Major domain)"/>
    <property type="match status" value="1"/>
</dbReference>
<dbReference type="InterPro" id="IPR015421">
    <property type="entry name" value="PyrdxlP-dep_Trfase_major"/>
</dbReference>
<name>A0A7W7Q5Q4_9PSEU</name>
<dbReference type="SUPFAM" id="SSF55904">
    <property type="entry name" value="Ornithine decarboxylase C-terminal domain"/>
    <property type="match status" value="1"/>
</dbReference>
<dbReference type="InterPro" id="IPR000310">
    <property type="entry name" value="Orn/Lys/Arg_deCO2ase_major_dom"/>
</dbReference>
<keyword evidence="9" id="KW-1185">Reference proteome</keyword>
<comment type="cofactor">
    <cofactor evidence="1">
        <name>pyridoxal 5'-phosphate</name>
        <dbReference type="ChEBI" id="CHEBI:597326"/>
    </cofactor>
</comment>
<dbReference type="Proteomes" id="UP000520767">
    <property type="component" value="Unassembled WGS sequence"/>
</dbReference>
<dbReference type="InterPro" id="IPR036633">
    <property type="entry name" value="Prn/Lys/Arg_de-COase_C_sf"/>
</dbReference>
<dbReference type="Gene3D" id="3.90.105.10">
    <property type="entry name" value="Molybdopterin biosynthesis moea protein, domain 2"/>
    <property type="match status" value="1"/>
</dbReference>
<keyword evidence="5" id="KW-0456">Lyase</keyword>
<keyword evidence="3" id="KW-0210">Decarboxylase</keyword>
<dbReference type="EMBL" id="JACHJQ010000004">
    <property type="protein sequence ID" value="MBB4907566.1"/>
    <property type="molecule type" value="Genomic_DNA"/>
</dbReference>
<evidence type="ECO:0000256" key="3">
    <source>
        <dbReference type="ARBA" id="ARBA00022793"/>
    </source>
</evidence>
<feature type="domain" description="Orn/Lys/Arg decarboxylases family 1 pyridoxal-P attachment site" evidence="6">
    <location>
        <begin position="2"/>
        <end position="56"/>
    </location>
</feature>
<dbReference type="PANTHER" id="PTHR43277">
    <property type="entry name" value="ARGININE DECARBOXYLASE"/>
    <property type="match status" value="1"/>
</dbReference>
<dbReference type="InterPro" id="IPR008286">
    <property type="entry name" value="Prn/Lys/Arg_de-COase_C"/>
</dbReference>
<evidence type="ECO:0000313" key="8">
    <source>
        <dbReference type="EMBL" id="MBB4907566.1"/>
    </source>
</evidence>
<dbReference type="GO" id="GO:0016831">
    <property type="term" value="F:carboxy-lyase activity"/>
    <property type="evidence" value="ECO:0007669"/>
    <property type="project" value="UniProtKB-KW"/>
</dbReference>
<evidence type="ECO:0000256" key="4">
    <source>
        <dbReference type="ARBA" id="ARBA00022898"/>
    </source>
</evidence>
<comment type="similarity">
    <text evidence="2">Belongs to the Orn/Lys/Arg decarboxylase class-I family.</text>
</comment>